<reference evidence="2 3" key="1">
    <citation type="submission" date="2014-12" db="EMBL/GenBank/DDBJ databases">
        <title>Genomes of Geoalkalibacter ferrihydriticus and Geoalkalibacter subterraneus, two haloalkaliphilic metal-reducing members of the Geobacteraceae.</title>
        <authorList>
            <person name="Badalamenti J.P."/>
            <person name="Torres C.I."/>
            <person name="Krajmalnik-Brown R."/>
            <person name="Bond D.R."/>
        </authorList>
    </citation>
    <scope>NUCLEOTIDE SEQUENCE [LARGE SCALE GENOMIC DNA]</scope>
    <source>
        <strain evidence="2 3">DSM 17813</strain>
    </source>
</reference>
<evidence type="ECO:0000313" key="3">
    <source>
        <dbReference type="Proteomes" id="UP000035068"/>
    </source>
</evidence>
<feature type="signal peptide" evidence="1">
    <location>
        <begin position="1"/>
        <end position="27"/>
    </location>
</feature>
<evidence type="ECO:0000256" key="1">
    <source>
        <dbReference type="SAM" id="SignalP"/>
    </source>
</evidence>
<dbReference type="Proteomes" id="UP000035068">
    <property type="component" value="Unassembled WGS sequence"/>
</dbReference>
<dbReference type="EMBL" id="JWJD01000002">
    <property type="protein sequence ID" value="KIH76837.1"/>
    <property type="molecule type" value="Genomic_DNA"/>
</dbReference>
<keyword evidence="3" id="KW-1185">Reference proteome</keyword>
<dbReference type="InterPro" id="IPR011990">
    <property type="entry name" value="TPR-like_helical_dom_sf"/>
</dbReference>
<protein>
    <recommendedName>
        <fullName evidence="4">Tetratrico peptide repeat group 5 domain-containing protein</fullName>
    </recommendedName>
</protein>
<accession>A0A0C2HVS6</accession>
<dbReference type="SUPFAM" id="SSF48452">
    <property type="entry name" value="TPR-like"/>
    <property type="match status" value="1"/>
</dbReference>
<comment type="caution">
    <text evidence="2">The sequence shown here is derived from an EMBL/GenBank/DDBJ whole genome shotgun (WGS) entry which is preliminary data.</text>
</comment>
<sequence length="226" mass="24572">MNACILPAGLAGLLLGCLLALSSCAPAPQLTATLPAAEHAQQAENLIFQNNLAQAEKEYQLAILAAPSETTYYLRRAEILEILGLDQKAREAYTSALLDSDPATEEYDRIHHRLILLLALKLASPQEASALLPHLTEGSFLYTDAAGAQALAQGHIAQALELFTQAQHIAYDNDDQALALYHVALAYHLLDDPKSTSAALYYAINFAENPALIKDIERLWDELNVP</sequence>
<organism evidence="2 3">
    <name type="scientific">Geoalkalibacter ferrihydriticus DSM 17813</name>
    <dbReference type="NCBI Taxonomy" id="1121915"/>
    <lineage>
        <taxon>Bacteria</taxon>
        <taxon>Pseudomonadati</taxon>
        <taxon>Thermodesulfobacteriota</taxon>
        <taxon>Desulfuromonadia</taxon>
        <taxon>Desulfuromonadales</taxon>
        <taxon>Geoalkalibacteraceae</taxon>
        <taxon>Geoalkalibacter</taxon>
    </lineage>
</organism>
<dbReference type="AlphaFoldDB" id="A0A0C2HVS6"/>
<feature type="chain" id="PRO_5002149907" description="Tetratrico peptide repeat group 5 domain-containing protein" evidence="1">
    <location>
        <begin position="28"/>
        <end position="226"/>
    </location>
</feature>
<evidence type="ECO:0000313" key="2">
    <source>
        <dbReference type="EMBL" id="KIH76837.1"/>
    </source>
</evidence>
<proteinExistence type="predicted"/>
<gene>
    <name evidence="2" type="ORF">GFER_06930</name>
</gene>
<dbReference type="Gene3D" id="1.25.40.10">
    <property type="entry name" value="Tetratricopeptide repeat domain"/>
    <property type="match status" value="1"/>
</dbReference>
<evidence type="ECO:0008006" key="4">
    <source>
        <dbReference type="Google" id="ProtNLM"/>
    </source>
</evidence>
<dbReference type="RefSeq" id="WP_040097842.1">
    <property type="nucleotide sequence ID" value="NZ_JWJD01000002.1"/>
</dbReference>
<name>A0A0C2HVS6_9BACT</name>
<keyword evidence="1" id="KW-0732">Signal</keyword>